<keyword evidence="6" id="KW-1015">Disulfide bond</keyword>
<keyword evidence="5" id="KW-0472">Membrane</keyword>
<keyword evidence="12" id="KW-1185">Reference proteome</keyword>
<evidence type="ECO:0000256" key="1">
    <source>
        <dbReference type="ARBA" id="ARBA00004609"/>
    </source>
</evidence>
<evidence type="ECO:0000256" key="8">
    <source>
        <dbReference type="ARBA" id="ARBA00023288"/>
    </source>
</evidence>
<dbReference type="Ensembl" id="ENSMMOT00000019629.1">
    <property type="protein sequence ID" value="ENSMMOP00000019309.1"/>
    <property type="gene ID" value="ENSMMOG00000014618.1"/>
</dbReference>
<evidence type="ECO:0000256" key="5">
    <source>
        <dbReference type="ARBA" id="ARBA00023136"/>
    </source>
</evidence>
<dbReference type="InterPro" id="IPR046354">
    <property type="entry name" value="SPACA4/Bouncer"/>
</dbReference>
<keyword evidence="7" id="KW-0325">Glycoprotein</keyword>
<dbReference type="Pfam" id="PF00021">
    <property type="entry name" value="UPAR_LY6"/>
    <property type="match status" value="1"/>
</dbReference>
<dbReference type="GO" id="GO:0035036">
    <property type="term" value="P:sperm-egg recognition"/>
    <property type="evidence" value="ECO:0007669"/>
    <property type="project" value="TreeGrafter"/>
</dbReference>
<dbReference type="GO" id="GO:0098552">
    <property type="term" value="C:side of membrane"/>
    <property type="evidence" value="ECO:0007669"/>
    <property type="project" value="UniProtKB-KW"/>
</dbReference>
<accession>A0A3Q3XAI8</accession>
<name>A0A3Q3XAI8_MOLML</name>
<protein>
    <recommendedName>
        <fullName evidence="10">UPAR/Ly6 domain-containing protein</fullName>
    </recommendedName>
</protein>
<evidence type="ECO:0000256" key="6">
    <source>
        <dbReference type="ARBA" id="ARBA00023157"/>
    </source>
</evidence>
<keyword evidence="3" id="KW-0336">GPI-anchor</keyword>
<evidence type="ECO:0000313" key="12">
    <source>
        <dbReference type="Proteomes" id="UP000261620"/>
    </source>
</evidence>
<evidence type="ECO:0000256" key="2">
    <source>
        <dbReference type="ARBA" id="ARBA00022475"/>
    </source>
</evidence>
<dbReference type="OMA" id="AKDCVFC"/>
<proteinExistence type="inferred from homology"/>
<reference evidence="11" key="1">
    <citation type="submission" date="2025-08" db="UniProtKB">
        <authorList>
            <consortium name="Ensembl"/>
        </authorList>
    </citation>
    <scope>IDENTIFICATION</scope>
</reference>
<keyword evidence="2" id="KW-1003">Cell membrane</keyword>
<dbReference type="Proteomes" id="UP000261620">
    <property type="component" value="Unplaced"/>
</dbReference>
<comment type="subcellular location">
    <subcellularLocation>
        <location evidence="1">Cell membrane</location>
        <topology evidence="1">Lipid-anchor</topology>
        <topology evidence="1">GPI-anchor</topology>
    </subcellularLocation>
</comment>
<dbReference type="InterPro" id="IPR045860">
    <property type="entry name" value="Snake_toxin-like_sf"/>
</dbReference>
<feature type="domain" description="UPAR/Ly6" evidence="10">
    <location>
        <begin position="46"/>
        <end position="130"/>
    </location>
</feature>
<dbReference type="GO" id="GO:0005886">
    <property type="term" value="C:plasma membrane"/>
    <property type="evidence" value="ECO:0007669"/>
    <property type="project" value="UniProtKB-SubCell"/>
</dbReference>
<dbReference type="Gene3D" id="2.10.60.10">
    <property type="entry name" value="CD59"/>
    <property type="match status" value="1"/>
</dbReference>
<evidence type="ECO:0000259" key="10">
    <source>
        <dbReference type="Pfam" id="PF00021"/>
    </source>
</evidence>
<organism evidence="11 12">
    <name type="scientific">Mola mola</name>
    <name type="common">Ocean sunfish</name>
    <name type="synonym">Tetraodon mola</name>
    <dbReference type="NCBI Taxonomy" id="94237"/>
    <lineage>
        <taxon>Eukaryota</taxon>
        <taxon>Metazoa</taxon>
        <taxon>Chordata</taxon>
        <taxon>Craniata</taxon>
        <taxon>Vertebrata</taxon>
        <taxon>Euteleostomi</taxon>
        <taxon>Actinopterygii</taxon>
        <taxon>Neopterygii</taxon>
        <taxon>Teleostei</taxon>
        <taxon>Neoteleostei</taxon>
        <taxon>Acanthomorphata</taxon>
        <taxon>Eupercaria</taxon>
        <taxon>Tetraodontiformes</taxon>
        <taxon>Molidae</taxon>
        <taxon>Mola</taxon>
    </lineage>
</organism>
<dbReference type="AlphaFoldDB" id="A0A3Q3XAI8"/>
<evidence type="ECO:0000256" key="9">
    <source>
        <dbReference type="ARBA" id="ARBA00029446"/>
    </source>
</evidence>
<dbReference type="PANTHER" id="PTHR47613">
    <property type="entry name" value="SPERM ACROSOME MEMBRANE-ASSOCIATED PROTEIN 4"/>
    <property type="match status" value="1"/>
</dbReference>
<evidence type="ECO:0000256" key="7">
    <source>
        <dbReference type="ARBA" id="ARBA00023180"/>
    </source>
</evidence>
<evidence type="ECO:0000256" key="4">
    <source>
        <dbReference type="ARBA" id="ARBA00022729"/>
    </source>
</evidence>
<evidence type="ECO:0000256" key="3">
    <source>
        <dbReference type="ARBA" id="ARBA00022622"/>
    </source>
</evidence>
<sequence>MEAAGSGLTSYSALNRDTTHFFLIIIESNFPNNAETVLNMFVCFCQALECYKCSLGIGSLCITSKTTCKSGEQCFSGVGEAASVINIKMKGCLPVTKCNMTEDTNFPSSNSNATVYSMTKMCCNTNLCNAAPGLPGASALSLALASISALLVARVLV</sequence>
<dbReference type="SUPFAM" id="SSF57302">
    <property type="entry name" value="Snake toxin-like"/>
    <property type="match status" value="1"/>
</dbReference>
<dbReference type="PANTHER" id="PTHR47613:SF1">
    <property type="entry name" value="SPERM ACROSOME MEMBRANE-ASSOCIATED PROTEIN 4"/>
    <property type="match status" value="1"/>
</dbReference>
<evidence type="ECO:0000313" key="11">
    <source>
        <dbReference type="Ensembl" id="ENSMMOP00000019309.1"/>
    </source>
</evidence>
<keyword evidence="8" id="KW-0449">Lipoprotein</keyword>
<keyword evidence="4" id="KW-0732">Signal</keyword>
<dbReference type="InterPro" id="IPR016054">
    <property type="entry name" value="LY6_UPA_recep-like"/>
</dbReference>
<reference evidence="11" key="2">
    <citation type="submission" date="2025-09" db="UniProtKB">
        <authorList>
            <consortium name="Ensembl"/>
        </authorList>
    </citation>
    <scope>IDENTIFICATION</scope>
</reference>
<comment type="similarity">
    <text evidence="9">Belongs to the SPACA4/bouncer family.</text>
</comment>